<evidence type="ECO:0000313" key="2">
    <source>
        <dbReference type="Proteomes" id="UP001301140"/>
    </source>
</evidence>
<gene>
    <name evidence="1" type="ORF">PZ740_09965</name>
</gene>
<dbReference type="Proteomes" id="UP001301140">
    <property type="component" value="Unassembled WGS sequence"/>
</dbReference>
<dbReference type="EMBL" id="JARGEQ010000092">
    <property type="protein sequence ID" value="MDF1586706.1"/>
    <property type="molecule type" value="Genomic_DNA"/>
</dbReference>
<reference evidence="1 2" key="1">
    <citation type="submission" date="2023-03" db="EMBL/GenBank/DDBJ databases">
        <title>YIM 152171 draft genome.</title>
        <authorList>
            <person name="Yang Z."/>
        </authorList>
    </citation>
    <scope>NUCLEOTIDE SEQUENCE [LARGE SCALE GENOMIC DNA]</scope>
    <source>
        <strain evidence="1 2">YIM 152171</strain>
    </source>
</reference>
<dbReference type="RefSeq" id="WP_327789124.1">
    <property type="nucleotide sequence ID" value="NZ_JARGEQ010000092.1"/>
</dbReference>
<keyword evidence="2" id="KW-1185">Reference proteome</keyword>
<dbReference type="AlphaFoldDB" id="A0AAP4D6M7"/>
<name>A0AAP4D6M7_9PROT</name>
<sequence>MAGRQGAAGHQGARAALRKLAVAVHDRDQAAAALAFAREHGLAILLTSPPGAAARAGVLYFRALEELVRAPVLVDCGADAGLVLAGLRMGLRQLLFTGPPPLRRRLREIAGAQDALVHARLGPRRLLLEPGEDAARRLRFHTAGGYLAPPLPPSSQGGGRV</sequence>
<organism evidence="1 2">
    <name type="scientific">Marinimicrococcus flavescens</name>
    <dbReference type="NCBI Taxonomy" id="3031815"/>
    <lineage>
        <taxon>Bacteria</taxon>
        <taxon>Pseudomonadati</taxon>
        <taxon>Pseudomonadota</taxon>
        <taxon>Alphaproteobacteria</taxon>
        <taxon>Geminicoccales</taxon>
        <taxon>Geminicoccaceae</taxon>
        <taxon>Marinimicrococcus</taxon>
    </lineage>
</organism>
<accession>A0AAP4D6M7</accession>
<comment type="caution">
    <text evidence="1">The sequence shown here is derived from an EMBL/GenBank/DDBJ whole genome shotgun (WGS) entry which is preliminary data.</text>
</comment>
<protein>
    <submittedName>
        <fullName evidence="1">Uncharacterized protein</fullName>
    </submittedName>
</protein>
<evidence type="ECO:0000313" key="1">
    <source>
        <dbReference type="EMBL" id="MDF1586706.1"/>
    </source>
</evidence>
<proteinExistence type="predicted"/>